<dbReference type="PANTHER" id="PTHR45754:SF3">
    <property type="entry name" value="METHYLENETETRAHYDROFOLATE REDUCTASE (NADPH)"/>
    <property type="match status" value="1"/>
</dbReference>
<evidence type="ECO:0000256" key="2">
    <source>
        <dbReference type="ARBA" id="ARBA00004777"/>
    </source>
</evidence>
<dbReference type="AlphaFoldDB" id="A0A9N8MF18"/>
<evidence type="ECO:0000256" key="1">
    <source>
        <dbReference type="ARBA" id="ARBA00001974"/>
    </source>
</evidence>
<proteinExistence type="inferred from homology"/>
<dbReference type="EMBL" id="CAJHJF010007556">
    <property type="protein sequence ID" value="CAD6963667.1"/>
    <property type="molecule type" value="Genomic_DNA"/>
</dbReference>
<keyword evidence="5" id="KW-0274">FAD</keyword>
<name>A0A9N8MF18_9BASI</name>
<evidence type="ECO:0000259" key="9">
    <source>
        <dbReference type="Pfam" id="PF21895"/>
    </source>
</evidence>
<keyword evidence="7" id="KW-0560">Oxidoreductase</keyword>
<comment type="cofactor">
    <cofactor evidence="1">
        <name>FAD</name>
        <dbReference type="ChEBI" id="CHEBI:57692"/>
    </cofactor>
</comment>
<dbReference type="GO" id="GO:0004489">
    <property type="term" value="F:methylenetetrahydrofolate reductase [NAD(P)H] activity"/>
    <property type="evidence" value="ECO:0007669"/>
    <property type="project" value="InterPro"/>
</dbReference>
<evidence type="ECO:0000256" key="3">
    <source>
        <dbReference type="ARBA" id="ARBA00006743"/>
    </source>
</evidence>
<keyword evidence="6" id="KW-0521">NADP</keyword>
<dbReference type="Gene3D" id="3.20.20.220">
    <property type="match status" value="1"/>
</dbReference>
<dbReference type="GO" id="GO:0009086">
    <property type="term" value="P:methionine biosynthetic process"/>
    <property type="evidence" value="ECO:0007669"/>
    <property type="project" value="TreeGrafter"/>
</dbReference>
<sequence length="713" mass="79839">MPATTPPAAATPRGDDSWKITAKLAKAERENRIWWSFEFFPPRTAQGLNNLYDRIERMSDLGPEFVDITWNAGGRSSDLTSSLVKTVHNYFGLETCMHLTCTNMPREKVDTALKDAKEHGCRNILALRGDPPAGESQWEAHAAGFTCARELVEHIRAQYGDYFAIAVAGFPEGHPESTEGREKELEHLKAKIDAGADFIFTQMFYDFDIFAKWVKEVRAAGITVPIIPGVMPIQNYGGFERAVARFRTFVPQYFHDALEPVKNDDQAVRDVGTQLVGDMCRKILESDLGIRGLHIYTMNLERGSRMLLDYLGLTPSVNQIKQLPWTPSLTPKRREEKIRPIFWANRAKSYLSRTETWDEFPNGRWGDARSPAYGDVNAYGVSLNLTDAEARELWGAPESLDDVKALFQKFCSGDLKALPWSDTPVAKETSVIGSQLEKLNGRGFLTINSQPAVDGAPSDDKVHGWGPSNGYVYQKAYLECFVAPERLDEVIAHFDRNPQITYHAVNAQGDMRTNTQSDAPNAVTWGCFPHSEILQPTIVESISFLAWKDEAYELGRKWATVYEPSSPSRKLLQGLFDSWFLINVVHNDFKQPDAIFKVFESLGAETNGTNGHANLPSGTAAVNLEVCEAYAFKSDEVTNTKMHLAMLGRFSFVVALDLLLPTACAFKSAELTDNKLDRRLKPFTCKSDELTNTKLHRRPRNVTFLSVSSLTSP</sequence>
<evidence type="ECO:0000256" key="8">
    <source>
        <dbReference type="RuleBase" id="RU004254"/>
    </source>
</evidence>
<evidence type="ECO:0000256" key="7">
    <source>
        <dbReference type="ARBA" id="ARBA00023002"/>
    </source>
</evidence>
<dbReference type="GO" id="GO:0035999">
    <property type="term" value="P:tetrahydrofolate interconversion"/>
    <property type="evidence" value="ECO:0007669"/>
    <property type="project" value="TreeGrafter"/>
</dbReference>
<evidence type="ECO:0000256" key="6">
    <source>
        <dbReference type="ARBA" id="ARBA00022857"/>
    </source>
</evidence>
<dbReference type="Pfam" id="PF02219">
    <property type="entry name" value="MTHFR"/>
    <property type="match status" value="1"/>
</dbReference>
<dbReference type="GO" id="GO:0005829">
    <property type="term" value="C:cytosol"/>
    <property type="evidence" value="ECO:0007669"/>
    <property type="project" value="TreeGrafter"/>
</dbReference>
<comment type="pathway">
    <text evidence="2 8">One-carbon metabolism; tetrahydrofolate interconversion.</text>
</comment>
<dbReference type="SUPFAM" id="SSF51730">
    <property type="entry name" value="FAD-linked oxidoreductase"/>
    <property type="match status" value="1"/>
</dbReference>
<accession>A0A9N8MF18</accession>
<evidence type="ECO:0000256" key="5">
    <source>
        <dbReference type="ARBA" id="ARBA00022827"/>
    </source>
</evidence>
<organism evidence="10 11">
    <name type="scientific">Tilletia laevis</name>
    <dbReference type="NCBI Taxonomy" id="157183"/>
    <lineage>
        <taxon>Eukaryota</taxon>
        <taxon>Fungi</taxon>
        <taxon>Dikarya</taxon>
        <taxon>Basidiomycota</taxon>
        <taxon>Ustilaginomycotina</taxon>
        <taxon>Exobasidiomycetes</taxon>
        <taxon>Tilletiales</taxon>
        <taxon>Tilletiaceae</taxon>
        <taxon>Tilletia</taxon>
    </lineage>
</organism>
<comment type="caution">
    <text evidence="10">The sequence shown here is derived from an EMBL/GenBank/DDBJ whole genome shotgun (WGS) entry which is preliminary data.</text>
</comment>
<evidence type="ECO:0000256" key="4">
    <source>
        <dbReference type="ARBA" id="ARBA00022630"/>
    </source>
</evidence>
<reference evidence="10 11" key="1">
    <citation type="submission" date="2020-10" db="EMBL/GenBank/DDBJ databases">
        <authorList>
            <person name="Sedaghatjoo S."/>
        </authorList>
    </citation>
    <scope>NUCLEOTIDE SEQUENCE [LARGE SCALE GENOMIC DNA]</scope>
    <source>
        <strain evidence="10 11">LLFL</strain>
    </source>
</reference>
<evidence type="ECO:0000313" key="11">
    <source>
        <dbReference type="Proteomes" id="UP000836404"/>
    </source>
</evidence>
<dbReference type="NCBIfam" id="TIGR00677">
    <property type="entry name" value="fadh2_euk"/>
    <property type="match status" value="1"/>
</dbReference>
<keyword evidence="4" id="KW-0285">Flavoprotein</keyword>
<feature type="domain" description="MTHFR SAM-binding regulatory" evidence="9">
    <location>
        <begin position="321"/>
        <end position="602"/>
    </location>
</feature>
<dbReference type="InterPro" id="IPR003171">
    <property type="entry name" value="Mehydrof_redctse-like"/>
</dbReference>
<dbReference type="InterPro" id="IPR004621">
    <property type="entry name" value="Fadh2_euk"/>
</dbReference>
<dbReference type="PANTHER" id="PTHR45754">
    <property type="entry name" value="METHYLENETETRAHYDROFOLATE REDUCTASE"/>
    <property type="match status" value="1"/>
</dbReference>
<gene>
    <name evidence="10" type="ORF">JKILLFL_G5677</name>
</gene>
<dbReference type="CDD" id="cd00537">
    <property type="entry name" value="MTHFR"/>
    <property type="match status" value="1"/>
</dbReference>
<keyword evidence="11" id="KW-1185">Reference proteome</keyword>
<dbReference type="GO" id="GO:0071949">
    <property type="term" value="F:FAD binding"/>
    <property type="evidence" value="ECO:0007669"/>
    <property type="project" value="TreeGrafter"/>
</dbReference>
<dbReference type="Proteomes" id="UP000836404">
    <property type="component" value="Unassembled WGS sequence"/>
</dbReference>
<comment type="similarity">
    <text evidence="3">Belongs to the methylenetetrahydrofolate reductase family.</text>
</comment>
<dbReference type="Pfam" id="PF21895">
    <property type="entry name" value="MTHFR_C"/>
    <property type="match status" value="1"/>
</dbReference>
<protein>
    <recommendedName>
        <fullName evidence="9">MTHFR SAM-binding regulatory domain-containing protein</fullName>
    </recommendedName>
</protein>
<dbReference type="InterPro" id="IPR053806">
    <property type="entry name" value="MTHFR_C"/>
</dbReference>
<dbReference type="InterPro" id="IPR029041">
    <property type="entry name" value="FAD-linked_oxidoreductase-like"/>
</dbReference>
<dbReference type="FunFam" id="3.20.20.220:FF:000002">
    <property type="entry name" value="Methylenetetrahydrofolate reductase"/>
    <property type="match status" value="1"/>
</dbReference>
<evidence type="ECO:0000313" key="10">
    <source>
        <dbReference type="EMBL" id="CAD6963667.1"/>
    </source>
</evidence>